<dbReference type="Pfam" id="PF03372">
    <property type="entry name" value="Exo_endo_phos"/>
    <property type="match status" value="1"/>
</dbReference>
<evidence type="ECO:0000256" key="6">
    <source>
        <dbReference type="ARBA" id="ARBA00022833"/>
    </source>
</evidence>
<evidence type="ECO:0000256" key="7">
    <source>
        <dbReference type="ARBA" id="ARBA00022842"/>
    </source>
</evidence>
<dbReference type="GO" id="GO:0008081">
    <property type="term" value="F:phosphoric diester hydrolase activity"/>
    <property type="evidence" value="ECO:0007669"/>
    <property type="project" value="TreeGrafter"/>
</dbReference>
<reference evidence="15 16" key="1">
    <citation type="submission" date="2014-04" db="EMBL/GenBank/DDBJ databases">
        <title>Evolutionary Origins and Diversification of the Mycorrhizal Mutualists.</title>
        <authorList>
            <consortium name="DOE Joint Genome Institute"/>
            <consortium name="Mycorrhizal Genomics Consortium"/>
            <person name="Kohler A."/>
            <person name="Kuo A."/>
            <person name="Nagy L.G."/>
            <person name="Floudas D."/>
            <person name="Copeland A."/>
            <person name="Barry K.W."/>
            <person name="Cichocki N."/>
            <person name="Veneault-Fourrey C."/>
            <person name="LaButti K."/>
            <person name="Lindquist E.A."/>
            <person name="Lipzen A."/>
            <person name="Lundell T."/>
            <person name="Morin E."/>
            <person name="Murat C."/>
            <person name="Riley R."/>
            <person name="Ohm R."/>
            <person name="Sun H."/>
            <person name="Tunlid A."/>
            <person name="Henrissat B."/>
            <person name="Grigoriev I.V."/>
            <person name="Hibbett D.S."/>
            <person name="Martin F."/>
        </authorList>
    </citation>
    <scope>NUCLEOTIDE SEQUENCE [LARGE SCALE GENOMIC DNA]</scope>
    <source>
        <strain evidence="15 16">Koide BX008</strain>
    </source>
</reference>
<dbReference type="GO" id="GO:0003906">
    <property type="term" value="F:DNA-(apurinic or apyrimidinic site) endonuclease activity"/>
    <property type="evidence" value="ECO:0007669"/>
    <property type="project" value="TreeGrafter"/>
</dbReference>
<feature type="binding site" evidence="10">
    <location>
        <position position="196"/>
    </location>
    <ligand>
        <name>Mg(2+)</name>
        <dbReference type="ChEBI" id="CHEBI:18420"/>
        <label>1</label>
    </ligand>
</feature>
<feature type="domain" description="GRF-type" evidence="14">
    <location>
        <begin position="615"/>
        <end position="676"/>
    </location>
</feature>
<keyword evidence="7 10" id="KW-0460">Magnesium</keyword>
<keyword evidence="3 10" id="KW-0479">Metal-binding</keyword>
<comment type="similarity">
    <text evidence="1">Belongs to the DNA repair enzymes AP/ExoA family.</text>
</comment>
<feature type="active site" description="Proton donor/acceptor" evidence="9">
    <location>
        <position position="194"/>
    </location>
</feature>
<dbReference type="EMBL" id="KN818329">
    <property type="protein sequence ID" value="KIL58815.1"/>
    <property type="molecule type" value="Genomic_DNA"/>
</dbReference>
<dbReference type="FunCoup" id="A0A0C2S7Q8">
    <property type="interactions" value="717"/>
</dbReference>
<feature type="site" description="Important for catalytic activity" evidence="11">
    <location>
        <position position="285"/>
    </location>
</feature>
<dbReference type="AlphaFoldDB" id="A0A0C2S7Q8"/>
<dbReference type="GO" id="GO:0008311">
    <property type="term" value="F:double-stranded DNA 3'-5' DNA exonuclease activity"/>
    <property type="evidence" value="ECO:0007669"/>
    <property type="project" value="TreeGrafter"/>
</dbReference>
<keyword evidence="8" id="KW-0539">Nucleus</keyword>
<dbReference type="InParanoid" id="A0A0C2S7Q8"/>
<keyword evidence="4 12" id="KW-0863">Zinc-finger</keyword>
<dbReference type="PROSITE" id="PS51435">
    <property type="entry name" value="AP_NUCLEASE_F1_4"/>
    <property type="match status" value="1"/>
</dbReference>
<organism evidence="15 16">
    <name type="scientific">Amanita muscaria (strain Koide BX008)</name>
    <dbReference type="NCBI Taxonomy" id="946122"/>
    <lineage>
        <taxon>Eukaryota</taxon>
        <taxon>Fungi</taxon>
        <taxon>Dikarya</taxon>
        <taxon>Basidiomycota</taxon>
        <taxon>Agaricomycotina</taxon>
        <taxon>Agaricomycetes</taxon>
        <taxon>Agaricomycetidae</taxon>
        <taxon>Agaricales</taxon>
        <taxon>Pluteineae</taxon>
        <taxon>Amanitaceae</taxon>
        <taxon>Amanita</taxon>
    </lineage>
</organism>
<dbReference type="GO" id="GO:0008270">
    <property type="term" value="F:zinc ion binding"/>
    <property type="evidence" value="ECO:0007669"/>
    <property type="project" value="UniProtKB-KW"/>
</dbReference>
<evidence type="ECO:0000256" key="8">
    <source>
        <dbReference type="ARBA" id="ARBA00023242"/>
    </source>
</evidence>
<gene>
    <name evidence="15" type="ORF">M378DRAFT_85918</name>
</gene>
<sequence>MRILTWNINGIRTLPQYHPWNTFKSFNGILDHLQADILCFQETKTSRSAFQKSVAIPDSYHSFFSFPARKTGYSGVAVYTRDSVTPIKAEEGLSGIIQPKPPLSTAELVSERDVYPFSLDEGLDLNLNFTELDSEGRALIVDFGLFVLINVYCPNDGTGTEERDKFKMDYHMLLESRVKGFVENEGREVIVVGDINACAAVIDHCEGPLMVARGQAAGMEGEEGFWEKPCRRWLRDWLIHEGEGGVGRGCLVDIVRQFWPNRPGMYTCWNTKIFARESNYGTRIDYILVTKGLVPWIKAADVQQSVKGSDHCPIFVDFHEEITNADGSTTRLRDVLGAPAGEPLPRLATKYWDEFSGKQTQLHKFFVKKAPVQFPDPGADMSSTDNRSEPAAVSESVSHGNSQASVATILATAELTDPPDNASSEATVPSQSHTPLPSLRGQPLATTATQFQAITPATGTIHPKKRKLLSETPLERVKKQKGKKVQKKSGSNGSDGQTKLSSFYSKSKAVTHGSSCGADDFPIASQAVGKETTAAPFPTEIIDVDDIPEEILPSDDIGMEAAICNPSQPLSSQSSTCSFHTLPADDDPEFILANNGGHGKEAWSALLAPTPIPRCKVHNEPAKEFSVKKPGPNKGKRFFICSRPVGPGYDKGPAERLREEVDPQYRCNFFKWSSDVRKEMKRLGGES</sequence>
<evidence type="ECO:0000256" key="13">
    <source>
        <dbReference type="SAM" id="MobiDB-lite"/>
    </source>
</evidence>
<evidence type="ECO:0000259" key="14">
    <source>
        <dbReference type="PROSITE" id="PS51999"/>
    </source>
</evidence>
<dbReference type="GO" id="GO:0005634">
    <property type="term" value="C:nucleus"/>
    <property type="evidence" value="ECO:0007669"/>
    <property type="project" value="TreeGrafter"/>
</dbReference>
<keyword evidence="10" id="KW-0464">Manganese</keyword>
<evidence type="ECO:0000256" key="12">
    <source>
        <dbReference type="PROSITE-ProRule" id="PRU01343"/>
    </source>
</evidence>
<feature type="region of interest" description="Disordered" evidence="13">
    <location>
        <begin position="376"/>
        <end position="403"/>
    </location>
</feature>
<dbReference type="PROSITE" id="PS51999">
    <property type="entry name" value="ZF_GRF"/>
    <property type="match status" value="1"/>
</dbReference>
<accession>A0A0C2S7Q8</accession>
<dbReference type="STRING" id="946122.A0A0C2S7Q8"/>
<dbReference type="PANTHER" id="PTHR22748:SF4">
    <property type="entry name" value="DNA-(APURINIC OR APYRIMIDINIC SITE) ENDONUCLEASE 2"/>
    <property type="match status" value="1"/>
</dbReference>
<dbReference type="PANTHER" id="PTHR22748">
    <property type="entry name" value="AP ENDONUCLEASE"/>
    <property type="match status" value="1"/>
</dbReference>
<dbReference type="OrthoDB" id="391817at2759"/>
<evidence type="ECO:0000256" key="3">
    <source>
        <dbReference type="ARBA" id="ARBA00022723"/>
    </source>
</evidence>
<dbReference type="Gene3D" id="3.60.10.10">
    <property type="entry name" value="Endonuclease/exonuclease/phosphatase"/>
    <property type="match status" value="1"/>
</dbReference>
<feature type="binding site" evidence="10">
    <location>
        <position position="42"/>
    </location>
    <ligand>
        <name>Mg(2+)</name>
        <dbReference type="ChEBI" id="CHEBI:18420"/>
        <label>1</label>
    </ligand>
</feature>
<evidence type="ECO:0000256" key="1">
    <source>
        <dbReference type="ARBA" id="ARBA00007092"/>
    </source>
</evidence>
<evidence type="ECO:0000256" key="9">
    <source>
        <dbReference type="PIRSR" id="PIRSR604808-1"/>
    </source>
</evidence>
<feature type="binding site" evidence="10">
    <location>
        <position position="311"/>
    </location>
    <ligand>
        <name>Mg(2+)</name>
        <dbReference type="ChEBI" id="CHEBI:18420"/>
        <label>1</label>
    </ligand>
</feature>
<feature type="region of interest" description="Disordered" evidence="13">
    <location>
        <begin position="453"/>
        <end position="500"/>
    </location>
</feature>
<dbReference type="Proteomes" id="UP000054549">
    <property type="component" value="Unassembled WGS sequence"/>
</dbReference>
<protein>
    <recommendedName>
        <fullName evidence="2">DNA-(apurinic or apyrimidinic site) endonuclease 2</fullName>
    </recommendedName>
</protein>
<feature type="active site" evidence="9">
    <location>
        <position position="152"/>
    </location>
</feature>
<evidence type="ECO:0000256" key="5">
    <source>
        <dbReference type="ARBA" id="ARBA00022801"/>
    </source>
</evidence>
<keyword evidence="16" id="KW-1185">Reference proteome</keyword>
<feature type="binding site" evidence="10">
    <location>
        <position position="194"/>
    </location>
    <ligand>
        <name>Mg(2+)</name>
        <dbReference type="ChEBI" id="CHEBI:18420"/>
        <label>1</label>
    </ligand>
</feature>
<evidence type="ECO:0000256" key="11">
    <source>
        <dbReference type="PIRSR" id="PIRSR604808-3"/>
    </source>
</evidence>
<feature type="active site" description="Proton acceptor" evidence="9">
    <location>
        <position position="311"/>
    </location>
</feature>
<keyword evidence="5" id="KW-0378">Hydrolase</keyword>
<evidence type="ECO:0000313" key="16">
    <source>
        <dbReference type="Proteomes" id="UP000054549"/>
    </source>
</evidence>
<dbReference type="GO" id="GO:0006284">
    <property type="term" value="P:base-excision repair"/>
    <property type="evidence" value="ECO:0007669"/>
    <property type="project" value="TreeGrafter"/>
</dbReference>
<feature type="binding site" evidence="10">
    <location>
        <position position="7"/>
    </location>
    <ligand>
        <name>Mg(2+)</name>
        <dbReference type="ChEBI" id="CHEBI:18420"/>
        <label>1</label>
    </ligand>
</feature>
<dbReference type="InterPro" id="IPR004808">
    <property type="entry name" value="AP_endonuc_1"/>
</dbReference>
<feature type="compositionally biased region" description="Basic residues" evidence="13">
    <location>
        <begin position="478"/>
        <end position="487"/>
    </location>
</feature>
<evidence type="ECO:0000256" key="10">
    <source>
        <dbReference type="PIRSR" id="PIRSR604808-2"/>
    </source>
</evidence>
<dbReference type="InterPro" id="IPR036691">
    <property type="entry name" value="Endo/exonu/phosph_ase_sf"/>
</dbReference>
<dbReference type="HOGENOM" id="CLU_010374_2_1_1"/>
<dbReference type="InterPro" id="IPR005135">
    <property type="entry name" value="Endo/exonuclease/phosphatase"/>
</dbReference>
<feature type="region of interest" description="Disordered" evidence="13">
    <location>
        <begin position="416"/>
        <end position="441"/>
    </location>
</feature>
<feature type="site" description="Transition state stabilizer" evidence="11">
    <location>
        <position position="196"/>
    </location>
</feature>
<proteinExistence type="inferred from homology"/>
<dbReference type="CDD" id="cd09088">
    <property type="entry name" value="Ape2-like_AP-endo"/>
    <property type="match status" value="1"/>
</dbReference>
<name>A0A0C2S7Q8_AMAMK</name>
<dbReference type="InterPro" id="IPR010666">
    <property type="entry name" value="Znf_GRF"/>
</dbReference>
<feature type="binding site" evidence="10">
    <location>
        <position position="310"/>
    </location>
    <ligand>
        <name>Mg(2+)</name>
        <dbReference type="ChEBI" id="CHEBI:18420"/>
        <label>1</label>
    </ligand>
</feature>
<evidence type="ECO:0000256" key="4">
    <source>
        <dbReference type="ARBA" id="ARBA00022771"/>
    </source>
</evidence>
<feature type="site" description="Interaction with DNA substrate" evidence="11">
    <location>
        <position position="311"/>
    </location>
</feature>
<feature type="compositionally biased region" description="Polar residues" evidence="13">
    <location>
        <begin position="421"/>
        <end position="435"/>
    </location>
</feature>
<dbReference type="SUPFAM" id="SSF56219">
    <property type="entry name" value="DNase I-like"/>
    <property type="match status" value="1"/>
</dbReference>
<evidence type="ECO:0000256" key="2">
    <source>
        <dbReference type="ARBA" id="ARBA00013541"/>
    </source>
</evidence>
<keyword evidence="6" id="KW-0862">Zinc</keyword>
<evidence type="ECO:0000313" key="15">
    <source>
        <dbReference type="EMBL" id="KIL58815.1"/>
    </source>
</evidence>
<comment type="cofactor">
    <cofactor evidence="10">
        <name>Mg(2+)</name>
        <dbReference type="ChEBI" id="CHEBI:18420"/>
    </cofactor>
    <cofactor evidence="10">
        <name>Mn(2+)</name>
        <dbReference type="ChEBI" id="CHEBI:29035"/>
    </cofactor>
    <text evidence="10">Probably binds two magnesium or manganese ions per subunit.</text>
</comment>